<dbReference type="AlphaFoldDB" id="A0AA35KJU6"/>
<evidence type="ECO:0000313" key="1">
    <source>
        <dbReference type="EMBL" id="CAI5779490.1"/>
    </source>
</evidence>
<reference evidence="1" key="1">
    <citation type="submission" date="2022-12" db="EMBL/GenBank/DDBJ databases">
        <authorList>
            <person name="Alioto T."/>
            <person name="Alioto T."/>
            <person name="Gomez Garrido J."/>
        </authorList>
    </citation>
    <scope>NUCLEOTIDE SEQUENCE</scope>
</reference>
<dbReference type="EMBL" id="OX395132">
    <property type="protein sequence ID" value="CAI5779490.1"/>
    <property type="molecule type" value="Genomic_DNA"/>
</dbReference>
<protein>
    <submittedName>
        <fullName evidence="1">Uncharacterized protein</fullName>
    </submittedName>
</protein>
<sequence>MDEFWQKALHRQWTQTPGSLGNEKVLHKSEIFALFALHIIIGSGEKQCIASPEPASRFPSRRVRCYL</sequence>
<proteinExistence type="predicted"/>
<accession>A0AA35KJU6</accession>
<dbReference type="Proteomes" id="UP001178461">
    <property type="component" value="Chromosome 7"/>
</dbReference>
<keyword evidence="2" id="KW-1185">Reference proteome</keyword>
<organism evidence="1 2">
    <name type="scientific">Podarcis lilfordi</name>
    <name type="common">Lilford's wall lizard</name>
    <dbReference type="NCBI Taxonomy" id="74358"/>
    <lineage>
        <taxon>Eukaryota</taxon>
        <taxon>Metazoa</taxon>
        <taxon>Chordata</taxon>
        <taxon>Craniata</taxon>
        <taxon>Vertebrata</taxon>
        <taxon>Euteleostomi</taxon>
        <taxon>Lepidosauria</taxon>
        <taxon>Squamata</taxon>
        <taxon>Bifurcata</taxon>
        <taxon>Unidentata</taxon>
        <taxon>Episquamata</taxon>
        <taxon>Laterata</taxon>
        <taxon>Lacertibaenia</taxon>
        <taxon>Lacertidae</taxon>
        <taxon>Podarcis</taxon>
    </lineage>
</organism>
<name>A0AA35KJU6_9SAUR</name>
<evidence type="ECO:0000313" key="2">
    <source>
        <dbReference type="Proteomes" id="UP001178461"/>
    </source>
</evidence>
<gene>
    <name evidence="1" type="ORF">PODLI_1B041306</name>
</gene>